<name>A0ABW5PF48_9BACL</name>
<feature type="region of interest" description="Disordered" evidence="1">
    <location>
        <begin position="249"/>
        <end position="343"/>
    </location>
</feature>
<evidence type="ECO:0000256" key="1">
    <source>
        <dbReference type="SAM" id="MobiDB-lite"/>
    </source>
</evidence>
<comment type="caution">
    <text evidence="2">The sequence shown here is derived from an EMBL/GenBank/DDBJ whole genome shotgun (WGS) entry which is preliminary data.</text>
</comment>
<feature type="compositionally biased region" description="Polar residues" evidence="1">
    <location>
        <begin position="473"/>
        <end position="488"/>
    </location>
</feature>
<dbReference type="EMBL" id="JBHUME010000007">
    <property type="protein sequence ID" value="MFD2612982.1"/>
    <property type="molecule type" value="Genomic_DNA"/>
</dbReference>
<proteinExistence type="predicted"/>
<evidence type="ECO:0008006" key="4">
    <source>
        <dbReference type="Google" id="ProtNLM"/>
    </source>
</evidence>
<feature type="compositionally biased region" description="Polar residues" evidence="1">
    <location>
        <begin position="297"/>
        <end position="315"/>
    </location>
</feature>
<evidence type="ECO:0000313" key="2">
    <source>
        <dbReference type="EMBL" id="MFD2612982.1"/>
    </source>
</evidence>
<feature type="region of interest" description="Disordered" evidence="1">
    <location>
        <begin position="392"/>
        <end position="488"/>
    </location>
</feature>
<evidence type="ECO:0000313" key="3">
    <source>
        <dbReference type="Proteomes" id="UP001597541"/>
    </source>
</evidence>
<dbReference type="RefSeq" id="WP_377602860.1">
    <property type="nucleotide sequence ID" value="NZ_JBHUME010000007.1"/>
</dbReference>
<gene>
    <name evidence="2" type="ORF">ACFSUF_11165</name>
</gene>
<dbReference type="Proteomes" id="UP001597541">
    <property type="component" value="Unassembled WGS sequence"/>
</dbReference>
<reference evidence="3" key="1">
    <citation type="journal article" date="2019" name="Int. J. Syst. Evol. Microbiol.">
        <title>The Global Catalogue of Microorganisms (GCM) 10K type strain sequencing project: providing services to taxonomists for standard genome sequencing and annotation.</title>
        <authorList>
            <consortium name="The Broad Institute Genomics Platform"/>
            <consortium name="The Broad Institute Genome Sequencing Center for Infectious Disease"/>
            <person name="Wu L."/>
            <person name="Ma J."/>
        </authorList>
    </citation>
    <scope>NUCLEOTIDE SEQUENCE [LARGE SCALE GENOMIC DNA]</scope>
    <source>
        <strain evidence="3">KCTC 3950</strain>
    </source>
</reference>
<protein>
    <recommendedName>
        <fullName evidence="4">Flagellar hook-length control protein-like C-terminal domain-containing protein</fullName>
    </recommendedName>
</protein>
<organism evidence="2 3">
    <name type="scientific">Paenibacillus gansuensis</name>
    <dbReference type="NCBI Taxonomy" id="306542"/>
    <lineage>
        <taxon>Bacteria</taxon>
        <taxon>Bacillati</taxon>
        <taxon>Bacillota</taxon>
        <taxon>Bacilli</taxon>
        <taxon>Bacillales</taxon>
        <taxon>Paenibacillaceae</taxon>
        <taxon>Paenibacillus</taxon>
    </lineage>
</organism>
<sequence>MNISSLMRSMVGAVQPAEGKQLELKPGQIVKGKVLQTGPDSEALMNINGALVKAKLETPLEQGQTTLLQVQPESADGQVVLKPVGSSTAVPIAEDSIADVVKTLGLQGMKPGQGEAIVRLLHKEGLPLTKESAEALKLLIQQIPEGTDEGEWLKAATVAMKRGLPVTAETVASLRQVMFGKPLAGTLQDLQSALNQLGSQGIKLSPETTQLLQKLTALAGEILGEGEAAVAVPAKQVLGKLGAAETAGSRNLAGDTKPGPGQGGTAVPAGRDIPVRSSGAAGLDTGSAEPEHRAAASGSTADRVNTGGNKASNGITLPMQGYVSDDKGIHPEGNGTATLQKGDAGGGSSIYVTQAQGGELHDEAQVKNPAAGASTSGEAAAQQNVKVGQAEAAASGQAAKEQIAGTPKQGSQPYPGGNMPEQSGSVGDSKMNGTLPAVPGATGTDLRQNTADDSIAGGAQHSGAGSELEVQEKQSPSLNGNVSSGVTGTTVEENPWIAKVMKLLGIEHEHRVSRFVPMSQSGEGRAGLNSAMQQEILLTGNASAQQGTSAASGETVKSLLLQLSQSADLPSGVKDSLQQAIQQITGQQLLMSPDRNHVFSHVTLFIPFKNDQGEQTAAVHIQSRKGEKGELDKDNCRLLFDLHMKALGNTLLDVQVVNKIVTLKIHNDFPAVQELMEESRSDISDALEGFGYQFLSLKCAPYPVTGSSDDIGSSTDEAVLMQSAANYTAEPYKGMDLRI</sequence>
<keyword evidence="3" id="KW-1185">Reference proteome</keyword>
<accession>A0ABW5PF48</accession>
<feature type="compositionally biased region" description="Low complexity" evidence="1">
    <location>
        <begin position="392"/>
        <end position="404"/>
    </location>
</feature>